<dbReference type="EMBL" id="CP042910">
    <property type="protein sequence ID" value="QEG17047.1"/>
    <property type="molecule type" value="Genomic_DNA"/>
</dbReference>
<keyword evidence="3" id="KW-1185">Reference proteome</keyword>
<feature type="chain" id="PRO_5047387685" description="MucB/RseB N-terminal domain-containing protein" evidence="1">
    <location>
        <begin position="25"/>
        <end position="314"/>
    </location>
</feature>
<name>A0ABX5YN81_9PLAN</name>
<dbReference type="InterPro" id="IPR046230">
    <property type="entry name" value="DUF6263"/>
</dbReference>
<organism evidence="2 3">
    <name type="scientific">Gimesia maris</name>
    <dbReference type="NCBI Taxonomy" id="122"/>
    <lineage>
        <taxon>Bacteria</taxon>
        <taxon>Pseudomonadati</taxon>
        <taxon>Planctomycetota</taxon>
        <taxon>Planctomycetia</taxon>
        <taxon>Planctomycetales</taxon>
        <taxon>Planctomycetaceae</taxon>
        <taxon>Gimesia</taxon>
    </lineage>
</organism>
<sequence>MRSFVFCVLSIFVCQILAPVSVLQAEEDATTYSLRFKFTPGEFEHYAVDAKNQFTVELNQAKETTVNSTQTQKHYRVVGVDESGNATLETMIDRVQMSVQFNGGTPATFDSIQPVEKDLEQFVPIRKTIGRPSRIIYSPTGEVISVLELQTTSEGSTFKEVTKKGPEKLENDKSRSLGFLIPLPEDSVKIGDSWNEDFEAEVSVSKVLRKKVPIRRIFTLKSVEGDLAVISFKTKIMERLNDPKFSIQLIQKTPSGTIKLDMDKGVIVSQDVSLDKAQVGVFDGQGAMRAITSVVETLVDPASLAQKTAETAAE</sequence>
<dbReference type="RefSeq" id="WP_002646645.1">
    <property type="nucleotide sequence ID" value="NZ_CP042910.1"/>
</dbReference>
<evidence type="ECO:0000313" key="2">
    <source>
        <dbReference type="EMBL" id="QEG17047.1"/>
    </source>
</evidence>
<accession>A0ABX5YN81</accession>
<dbReference type="Proteomes" id="UP000322887">
    <property type="component" value="Chromosome"/>
</dbReference>
<evidence type="ECO:0008006" key="4">
    <source>
        <dbReference type="Google" id="ProtNLM"/>
    </source>
</evidence>
<proteinExistence type="predicted"/>
<feature type="signal peptide" evidence="1">
    <location>
        <begin position="1"/>
        <end position="24"/>
    </location>
</feature>
<reference evidence="2 3" key="1">
    <citation type="submission" date="2019-08" db="EMBL/GenBank/DDBJ databases">
        <title>Deep-cultivation of Planctomycetes and their phenomic and genomic characterization uncovers novel biology.</title>
        <authorList>
            <person name="Wiegand S."/>
            <person name="Jogler M."/>
            <person name="Boedeker C."/>
            <person name="Pinto D."/>
            <person name="Vollmers J."/>
            <person name="Rivas-Marin E."/>
            <person name="Kohn T."/>
            <person name="Peeters S.H."/>
            <person name="Heuer A."/>
            <person name="Rast P."/>
            <person name="Oberbeckmann S."/>
            <person name="Bunk B."/>
            <person name="Jeske O."/>
            <person name="Meyerdierks A."/>
            <person name="Storesund J.E."/>
            <person name="Kallscheuer N."/>
            <person name="Luecker S."/>
            <person name="Lage O.M."/>
            <person name="Pohl T."/>
            <person name="Merkel B.J."/>
            <person name="Hornburger P."/>
            <person name="Mueller R.-W."/>
            <person name="Bruemmer F."/>
            <person name="Labrenz M."/>
            <person name="Spormann A.M."/>
            <person name="Op den Camp H."/>
            <person name="Overmann J."/>
            <person name="Amann R."/>
            <person name="Jetten M.S.M."/>
            <person name="Mascher T."/>
            <person name="Medema M.H."/>
            <person name="Devos D.P."/>
            <person name="Kaster A.-K."/>
            <person name="Ovreas L."/>
            <person name="Rohde M."/>
            <person name="Galperin M.Y."/>
            <person name="Jogler C."/>
        </authorList>
    </citation>
    <scope>NUCLEOTIDE SEQUENCE [LARGE SCALE GENOMIC DNA]</scope>
    <source>
        <strain evidence="2 3">DSM 8797</strain>
    </source>
</reference>
<keyword evidence="1" id="KW-0732">Signal</keyword>
<evidence type="ECO:0000256" key="1">
    <source>
        <dbReference type="SAM" id="SignalP"/>
    </source>
</evidence>
<gene>
    <name evidence="2" type="ORF">GmarT_29230</name>
</gene>
<protein>
    <recommendedName>
        <fullName evidence="4">MucB/RseB N-terminal domain-containing protein</fullName>
    </recommendedName>
</protein>
<dbReference type="GeneID" id="98647467"/>
<evidence type="ECO:0000313" key="3">
    <source>
        <dbReference type="Proteomes" id="UP000322887"/>
    </source>
</evidence>
<dbReference type="Pfam" id="PF19777">
    <property type="entry name" value="DUF6263"/>
    <property type="match status" value="1"/>
</dbReference>